<accession>A0ABU6Z078</accession>
<reference evidence="2 3" key="1">
    <citation type="journal article" date="2023" name="Plants (Basel)">
        <title>Bridging the Gap: Combining Genomics and Transcriptomics Approaches to Understand Stylosanthes scabra, an Orphan Legume from the Brazilian Caatinga.</title>
        <authorList>
            <person name="Ferreira-Neto J.R.C."/>
            <person name="da Silva M.D."/>
            <person name="Binneck E."/>
            <person name="de Melo N.F."/>
            <person name="da Silva R.H."/>
            <person name="de Melo A.L.T.M."/>
            <person name="Pandolfi V."/>
            <person name="Bustamante F.O."/>
            <person name="Brasileiro-Vidal A.C."/>
            <person name="Benko-Iseppon A.M."/>
        </authorList>
    </citation>
    <scope>NUCLEOTIDE SEQUENCE [LARGE SCALE GENOMIC DNA]</scope>
    <source>
        <tissue evidence="2">Leaves</tissue>
    </source>
</reference>
<protein>
    <submittedName>
        <fullName evidence="2">Uncharacterized protein</fullName>
    </submittedName>
</protein>
<sequence length="84" mass="9611">MAQQLTTLNKKLEKLEVAAMGTQEETATICGLCGGPHENQHCYLIKQDQPLEKVNYMGNQQQQQPFNDPNSNIYSSEWRNHPHL</sequence>
<name>A0ABU6Z078_9FABA</name>
<feature type="compositionally biased region" description="Polar residues" evidence="1">
    <location>
        <begin position="65"/>
        <end position="77"/>
    </location>
</feature>
<dbReference type="Proteomes" id="UP001341840">
    <property type="component" value="Unassembled WGS sequence"/>
</dbReference>
<keyword evidence="3" id="KW-1185">Reference proteome</keyword>
<feature type="non-terminal residue" evidence="2">
    <location>
        <position position="84"/>
    </location>
</feature>
<gene>
    <name evidence="2" type="ORF">PIB30_115648</name>
</gene>
<evidence type="ECO:0000313" key="2">
    <source>
        <dbReference type="EMBL" id="MED6215625.1"/>
    </source>
</evidence>
<evidence type="ECO:0000313" key="3">
    <source>
        <dbReference type="Proteomes" id="UP001341840"/>
    </source>
</evidence>
<evidence type="ECO:0000256" key="1">
    <source>
        <dbReference type="SAM" id="MobiDB-lite"/>
    </source>
</evidence>
<organism evidence="2 3">
    <name type="scientific">Stylosanthes scabra</name>
    <dbReference type="NCBI Taxonomy" id="79078"/>
    <lineage>
        <taxon>Eukaryota</taxon>
        <taxon>Viridiplantae</taxon>
        <taxon>Streptophyta</taxon>
        <taxon>Embryophyta</taxon>
        <taxon>Tracheophyta</taxon>
        <taxon>Spermatophyta</taxon>
        <taxon>Magnoliopsida</taxon>
        <taxon>eudicotyledons</taxon>
        <taxon>Gunneridae</taxon>
        <taxon>Pentapetalae</taxon>
        <taxon>rosids</taxon>
        <taxon>fabids</taxon>
        <taxon>Fabales</taxon>
        <taxon>Fabaceae</taxon>
        <taxon>Papilionoideae</taxon>
        <taxon>50 kb inversion clade</taxon>
        <taxon>dalbergioids sensu lato</taxon>
        <taxon>Dalbergieae</taxon>
        <taxon>Pterocarpus clade</taxon>
        <taxon>Stylosanthes</taxon>
    </lineage>
</organism>
<comment type="caution">
    <text evidence="2">The sequence shown here is derived from an EMBL/GenBank/DDBJ whole genome shotgun (WGS) entry which is preliminary data.</text>
</comment>
<feature type="region of interest" description="Disordered" evidence="1">
    <location>
        <begin position="58"/>
        <end position="84"/>
    </location>
</feature>
<proteinExistence type="predicted"/>
<dbReference type="EMBL" id="JASCZI010254830">
    <property type="protein sequence ID" value="MED6215625.1"/>
    <property type="molecule type" value="Genomic_DNA"/>
</dbReference>